<feature type="region of interest" description="Disordered" evidence="1">
    <location>
        <begin position="60"/>
        <end position="87"/>
    </location>
</feature>
<dbReference type="Proteomes" id="UP001172101">
    <property type="component" value="Unassembled WGS sequence"/>
</dbReference>
<name>A0AA40ABW1_9PEZI</name>
<evidence type="ECO:0000256" key="1">
    <source>
        <dbReference type="SAM" id="MobiDB-lite"/>
    </source>
</evidence>
<keyword evidence="3" id="KW-1185">Reference proteome</keyword>
<gene>
    <name evidence="2" type="ORF">B0T26DRAFT_715326</name>
</gene>
<sequence length="87" mass="10430">MSFAFSFFILFSVNGIPPFYFRRVWASIIWKPVAFSWVYHVTNRCRWLFLADKRPGLVGEKTDGYTNGHTTKRRHESKRTMNGQRRR</sequence>
<dbReference type="EMBL" id="JAUIRO010000005">
    <property type="protein sequence ID" value="KAK0712813.1"/>
    <property type="molecule type" value="Genomic_DNA"/>
</dbReference>
<reference evidence="2" key="1">
    <citation type="submission" date="2023-06" db="EMBL/GenBank/DDBJ databases">
        <title>Genome-scale phylogeny and comparative genomics of the fungal order Sordariales.</title>
        <authorList>
            <consortium name="Lawrence Berkeley National Laboratory"/>
            <person name="Hensen N."/>
            <person name="Bonometti L."/>
            <person name="Westerberg I."/>
            <person name="Brannstrom I.O."/>
            <person name="Guillou S."/>
            <person name="Cros-Aarteil S."/>
            <person name="Calhoun S."/>
            <person name="Haridas S."/>
            <person name="Kuo A."/>
            <person name="Mondo S."/>
            <person name="Pangilinan J."/>
            <person name="Riley R."/>
            <person name="LaButti K."/>
            <person name="Andreopoulos B."/>
            <person name="Lipzen A."/>
            <person name="Chen C."/>
            <person name="Yanf M."/>
            <person name="Daum C."/>
            <person name="Ng V."/>
            <person name="Clum A."/>
            <person name="Steindorff A."/>
            <person name="Ohm R."/>
            <person name="Martin F."/>
            <person name="Silar P."/>
            <person name="Natvig D."/>
            <person name="Lalanne C."/>
            <person name="Gautier V."/>
            <person name="Ament-velasquez S.L."/>
            <person name="Kruys A."/>
            <person name="Hutchinson M.I."/>
            <person name="Powell A.J."/>
            <person name="Barry K."/>
            <person name="Miller A.N."/>
            <person name="Grigoriev I.V."/>
            <person name="Debuchy R."/>
            <person name="Gladieux P."/>
            <person name="Thoren M.H."/>
            <person name="Johannesson H."/>
        </authorList>
    </citation>
    <scope>NUCLEOTIDE SEQUENCE</scope>
    <source>
        <strain evidence="2">SMH2392-1A</strain>
    </source>
</reference>
<protein>
    <submittedName>
        <fullName evidence="2">Uncharacterized protein</fullName>
    </submittedName>
</protein>
<dbReference type="RefSeq" id="XP_060294136.1">
    <property type="nucleotide sequence ID" value="XM_060442238.1"/>
</dbReference>
<proteinExistence type="predicted"/>
<dbReference type="AlphaFoldDB" id="A0AA40ABW1"/>
<accession>A0AA40ABW1</accession>
<dbReference type="GeneID" id="85325508"/>
<comment type="caution">
    <text evidence="2">The sequence shown here is derived from an EMBL/GenBank/DDBJ whole genome shotgun (WGS) entry which is preliminary data.</text>
</comment>
<evidence type="ECO:0000313" key="2">
    <source>
        <dbReference type="EMBL" id="KAK0712813.1"/>
    </source>
</evidence>
<organism evidence="2 3">
    <name type="scientific">Lasiosphaeria miniovina</name>
    <dbReference type="NCBI Taxonomy" id="1954250"/>
    <lineage>
        <taxon>Eukaryota</taxon>
        <taxon>Fungi</taxon>
        <taxon>Dikarya</taxon>
        <taxon>Ascomycota</taxon>
        <taxon>Pezizomycotina</taxon>
        <taxon>Sordariomycetes</taxon>
        <taxon>Sordariomycetidae</taxon>
        <taxon>Sordariales</taxon>
        <taxon>Lasiosphaeriaceae</taxon>
        <taxon>Lasiosphaeria</taxon>
    </lineage>
</organism>
<evidence type="ECO:0000313" key="3">
    <source>
        <dbReference type="Proteomes" id="UP001172101"/>
    </source>
</evidence>